<dbReference type="InterPro" id="IPR001245">
    <property type="entry name" value="Ser-Thr/Tyr_kinase_cat_dom"/>
</dbReference>
<keyword evidence="12 17" id="KW-0472">Membrane</keyword>
<dbReference type="InterPro" id="IPR000719">
    <property type="entry name" value="Prot_kinase_dom"/>
</dbReference>
<keyword evidence="8" id="KW-0256">Endoplasmic reticulum</keyword>
<dbReference type="FunFam" id="1.10.510.10:FF:000464">
    <property type="entry name" value="Protein O-mannose kinase"/>
    <property type="match status" value="1"/>
</dbReference>
<comment type="function">
    <text evidence="13">Protein O-mannose kinase that specifically mediates phosphorylation at the 6-position of an O-mannose of the trisaccharide (N-acetylgalactosamine (GalNAc)-beta-1,3-N-acetylglucosamine (GlcNAc)-beta-1,4-mannose) to generate phosphorylated O-mannosyl trisaccharide (N-acetylgalactosamine-beta-1,3-N-acetylglucosamine-beta-1,4-(phosphate-6-)mannose). Phosphorylated O-mannosyl trisaccharide is a carbohydrate structure present in alpha-dystroglycan (DAG1), which is required for binding laminin G-like domain-containing extracellular proteins with high affinity. Only shows kinase activity when the GalNAc-beta-3-GlcNAc-beta-terminus is linked to the 4-position of O-mannose, suggesting that this disaccharide serves as the substrate recognition motif.</text>
</comment>
<keyword evidence="5 17" id="KW-0812">Transmembrane</keyword>
<evidence type="ECO:0000256" key="1">
    <source>
        <dbReference type="ARBA" id="ARBA00004648"/>
    </source>
</evidence>
<dbReference type="OrthoDB" id="4062651at2759"/>
<feature type="domain" description="Protein kinase" evidence="18">
    <location>
        <begin position="106"/>
        <end position="364"/>
    </location>
</feature>
<organism evidence="19 20">
    <name type="scientific">Branchiostoma floridae</name>
    <name type="common">Florida lancelet</name>
    <name type="synonym">Amphioxus</name>
    <dbReference type="NCBI Taxonomy" id="7739"/>
    <lineage>
        <taxon>Eukaryota</taxon>
        <taxon>Metazoa</taxon>
        <taxon>Chordata</taxon>
        <taxon>Cephalochordata</taxon>
        <taxon>Leptocardii</taxon>
        <taxon>Amphioxiformes</taxon>
        <taxon>Branchiostomatidae</taxon>
        <taxon>Branchiostoma</taxon>
    </lineage>
</organism>
<dbReference type="GO" id="GO:0005524">
    <property type="term" value="F:ATP binding"/>
    <property type="evidence" value="ECO:0007669"/>
    <property type="project" value="UniProtKB-KW"/>
</dbReference>
<evidence type="ECO:0000256" key="5">
    <source>
        <dbReference type="ARBA" id="ARBA00022692"/>
    </source>
</evidence>
<dbReference type="Proteomes" id="UP000001554">
    <property type="component" value="Chromosome 4"/>
</dbReference>
<dbReference type="OMA" id="NTWHRRL"/>
<evidence type="ECO:0000256" key="14">
    <source>
        <dbReference type="ARBA" id="ARBA00029343"/>
    </source>
</evidence>
<dbReference type="Pfam" id="PF07714">
    <property type="entry name" value="PK_Tyr_Ser-Thr"/>
    <property type="match status" value="1"/>
</dbReference>
<evidence type="ECO:0000256" key="13">
    <source>
        <dbReference type="ARBA" id="ARBA00025665"/>
    </source>
</evidence>
<proteinExistence type="predicted"/>
<dbReference type="PANTHER" id="PTHR22618">
    <property type="entry name" value="PROTEIN O-MANNOSE KINASE"/>
    <property type="match status" value="1"/>
</dbReference>
<keyword evidence="7" id="KW-0418">Kinase</keyword>
<keyword evidence="19" id="KW-1185">Reference proteome</keyword>
<dbReference type="Gene3D" id="1.10.510.10">
    <property type="entry name" value="Transferase(Phosphotransferase) domain 1"/>
    <property type="match status" value="1"/>
</dbReference>
<dbReference type="GO" id="GO:0016773">
    <property type="term" value="F:phosphotransferase activity, alcohol group as acceptor"/>
    <property type="evidence" value="ECO:0000318"/>
    <property type="project" value="GO_Central"/>
</dbReference>
<dbReference type="InterPro" id="IPR039318">
    <property type="entry name" value="POMK"/>
</dbReference>
<dbReference type="GO" id="GO:0005789">
    <property type="term" value="C:endoplasmic reticulum membrane"/>
    <property type="evidence" value="ECO:0000318"/>
    <property type="project" value="GO_Central"/>
</dbReference>
<evidence type="ECO:0000256" key="8">
    <source>
        <dbReference type="ARBA" id="ARBA00022824"/>
    </source>
</evidence>
<dbReference type="PROSITE" id="PS50011">
    <property type="entry name" value="PROTEIN_KINASE_DOM"/>
    <property type="match status" value="1"/>
</dbReference>
<keyword evidence="10" id="KW-0735">Signal-anchor</keyword>
<evidence type="ECO:0000256" key="6">
    <source>
        <dbReference type="ARBA" id="ARBA00022741"/>
    </source>
</evidence>
<evidence type="ECO:0000259" key="18">
    <source>
        <dbReference type="PROSITE" id="PS50011"/>
    </source>
</evidence>
<keyword evidence="11 17" id="KW-1133">Transmembrane helix</keyword>
<evidence type="ECO:0000256" key="3">
    <source>
        <dbReference type="ARBA" id="ARBA00015906"/>
    </source>
</evidence>
<dbReference type="EC" id="2.7.1.183" evidence="2"/>
<evidence type="ECO:0000256" key="15">
    <source>
        <dbReference type="ARBA" id="ARBA00030304"/>
    </source>
</evidence>
<name>A0A9J7KXY4_BRAFL</name>
<dbReference type="GO" id="GO:0004672">
    <property type="term" value="F:protein kinase activity"/>
    <property type="evidence" value="ECO:0007669"/>
    <property type="project" value="InterPro"/>
</dbReference>
<sequence length="364" mass="41636">MPPLSVRDVASLLLIPLLFYLFLWFWLDSDPDLQPGLFDFEDDEFLGRETNPESNPDVVDLDGVADGEFGVSNVVERVLCPKESFKLATMENCLPWLGCKEITDEVIVHHMLGQGAVKQVYKATWRGHTVVYSNLTQQAFLQDFLHGVQMLRKMQQTSHVVQLVGSCHTTLLTEYHRLGSAENIETILDSEEFSNFSNVRARFDMAMSYLEAIHFLHNSPVGTRVMCDSNDLLKTLSQFLISEDLKLVLNDLDALPEVNPEAQLFVKCGSREIKSDFVAPEQLWPFENETFDDSRMPSYDEKTDIWKIPTVVDYLLGNVNGSDVVRLHLFKVHQQCKNRDPKQRPSAKVLLEEYKRARSMLFSV</sequence>
<evidence type="ECO:0000256" key="17">
    <source>
        <dbReference type="SAM" id="Phobius"/>
    </source>
</evidence>
<evidence type="ECO:0000256" key="9">
    <source>
        <dbReference type="ARBA" id="ARBA00022840"/>
    </source>
</evidence>
<gene>
    <name evidence="20" type="primary">LOC118413332</name>
</gene>
<dbReference type="GO" id="GO:0006493">
    <property type="term" value="P:protein O-linked glycosylation"/>
    <property type="evidence" value="ECO:0000318"/>
    <property type="project" value="GO_Central"/>
</dbReference>
<evidence type="ECO:0000256" key="11">
    <source>
        <dbReference type="ARBA" id="ARBA00022989"/>
    </source>
</evidence>
<dbReference type="SUPFAM" id="SSF56112">
    <property type="entry name" value="Protein kinase-like (PK-like)"/>
    <property type="match status" value="1"/>
</dbReference>
<reference evidence="19" key="1">
    <citation type="journal article" date="2020" name="Nat. Ecol. Evol.">
        <title>Deeply conserved synteny resolves early events in vertebrate evolution.</title>
        <authorList>
            <person name="Simakov O."/>
            <person name="Marletaz F."/>
            <person name="Yue J.X."/>
            <person name="O'Connell B."/>
            <person name="Jenkins J."/>
            <person name="Brandt A."/>
            <person name="Calef R."/>
            <person name="Tung C.H."/>
            <person name="Huang T.K."/>
            <person name="Schmutz J."/>
            <person name="Satoh N."/>
            <person name="Yu J.K."/>
            <person name="Putnam N.H."/>
            <person name="Green R.E."/>
            <person name="Rokhsar D.S."/>
        </authorList>
    </citation>
    <scope>NUCLEOTIDE SEQUENCE [LARGE SCALE GENOMIC DNA]</scope>
    <source>
        <strain evidence="19">S238N-H82</strain>
    </source>
</reference>
<dbReference type="RefSeq" id="XP_035672549.1">
    <property type="nucleotide sequence ID" value="XM_035816656.1"/>
</dbReference>
<comment type="catalytic activity">
    <reaction evidence="14">
        <text>3-O-[beta-D-GalNAc-(1-&gt;3)-beta-D-GlcNAc-(1-&gt;4)-alpha-D-Man]-L-Thr-[protein] + ATP = 3-O-[beta-D-GalNAc-(1-&gt;3)-beta-D-GlcNAc-(1-&gt;4)-(O-6-P-alpha-D-Man)]-Thr-[protein] + ADP + H(+)</text>
        <dbReference type="Rhea" id="RHEA:52616"/>
        <dbReference type="Rhea" id="RHEA-COMP:13308"/>
        <dbReference type="Rhea" id="RHEA-COMP:13309"/>
        <dbReference type="ChEBI" id="CHEBI:15378"/>
        <dbReference type="ChEBI" id="CHEBI:30616"/>
        <dbReference type="ChEBI" id="CHEBI:136709"/>
        <dbReference type="ChEBI" id="CHEBI:136710"/>
        <dbReference type="ChEBI" id="CHEBI:456216"/>
        <dbReference type="EC" id="2.7.1.183"/>
    </reaction>
</comment>
<evidence type="ECO:0000313" key="20">
    <source>
        <dbReference type="RefSeq" id="XP_035672549.1"/>
    </source>
</evidence>
<dbReference type="GeneID" id="118413332"/>
<evidence type="ECO:0000256" key="10">
    <source>
        <dbReference type="ARBA" id="ARBA00022968"/>
    </source>
</evidence>
<evidence type="ECO:0000256" key="7">
    <source>
        <dbReference type="ARBA" id="ARBA00022777"/>
    </source>
</evidence>
<dbReference type="GO" id="GO:0019200">
    <property type="term" value="F:carbohydrate kinase activity"/>
    <property type="evidence" value="ECO:0000318"/>
    <property type="project" value="GO_Central"/>
</dbReference>
<evidence type="ECO:0000256" key="12">
    <source>
        <dbReference type="ARBA" id="ARBA00023136"/>
    </source>
</evidence>
<accession>A0A9J7KXY4</accession>
<dbReference type="InterPro" id="IPR011009">
    <property type="entry name" value="Kinase-like_dom_sf"/>
</dbReference>
<evidence type="ECO:0000256" key="4">
    <source>
        <dbReference type="ARBA" id="ARBA00022679"/>
    </source>
</evidence>
<keyword evidence="6" id="KW-0547">Nucleotide-binding</keyword>
<reference evidence="20" key="2">
    <citation type="submission" date="2025-08" db="UniProtKB">
        <authorList>
            <consortium name="RefSeq"/>
        </authorList>
    </citation>
    <scope>IDENTIFICATION</scope>
    <source>
        <strain evidence="20">S238N-H82</strain>
        <tissue evidence="20">Testes</tissue>
    </source>
</reference>
<dbReference type="KEGG" id="bfo:118413332"/>
<comment type="subcellular location">
    <subcellularLocation>
        <location evidence="1">Endoplasmic reticulum membrane</location>
        <topology evidence="1">Single-pass type II membrane protein</topology>
    </subcellularLocation>
</comment>
<evidence type="ECO:0000256" key="2">
    <source>
        <dbReference type="ARBA" id="ARBA00011932"/>
    </source>
</evidence>
<feature type="transmembrane region" description="Helical" evidence="17">
    <location>
        <begin position="9"/>
        <end position="27"/>
    </location>
</feature>
<dbReference type="AlphaFoldDB" id="A0A9J7KXY4"/>
<evidence type="ECO:0000256" key="16">
    <source>
        <dbReference type="ARBA" id="ARBA00030430"/>
    </source>
</evidence>
<evidence type="ECO:0000313" key="19">
    <source>
        <dbReference type="Proteomes" id="UP000001554"/>
    </source>
</evidence>
<keyword evidence="4" id="KW-0808">Transferase</keyword>
<keyword evidence="9" id="KW-0067">ATP-binding</keyword>
<dbReference type="PANTHER" id="PTHR22618:SF2">
    <property type="entry name" value="PROTEIN O-MANNOSE KINASE"/>
    <property type="match status" value="1"/>
</dbReference>
<protein>
    <recommendedName>
        <fullName evidence="3">Protein O-mannose kinase</fullName>
        <ecNumber evidence="2">2.7.1.183</ecNumber>
    </recommendedName>
    <alternativeName>
        <fullName evidence="16">Protein kinase-like protein SgK196</fullName>
    </alternativeName>
    <alternativeName>
        <fullName evidence="15">Sugen kinase 196</fullName>
    </alternativeName>
</protein>